<dbReference type="Proteomes" id="UP000747110">
    <property type="component" value="Unassembled WGS sequence"/>
</dbReference>
<evidence type="ECO:0000313" key="3">
    <source>
        <dbReference type="EMBL" id="GIM15606.1"/>
    </source>
</evidence>
<evidence type="ECO:0000313" key="4">
    <source>
        <dbReference type="Proteomes" id="UP000747110"/>
    </source>
</evidence>
<proteinExistence type="predicted"/>
<evidence type="ECO:0000313" key="2">
    <source>
        <dbReference type="EMBL" id="GIL79490.1"/>
    </source>
</evidence>
<keyword evidence="4" id="KW-1185">Reference proteome</keyword>
<dbReference type="EMBL" id="BNCQ01000066">
    <property type="protein sequence ID" value="GIM15606.1"/>
    <property type="molecule type" value="Genomic_DNA"/>
</dbReference>
<sequence>MAAQPSAPKSGTWNMDLASHLKRRLCIGASNWNRFVEAADNVDGREDYPISGAHVTLKDLARDPSTISFPSNDDPAVRAAIEDDGGWVGTPDPRKYAPGTSDLSPRELKEEVDKGNVMLWKDFKKAVSELNDEEREDLLDYARQRMLQERYFVTLKDGSKVSLWDLYQYVENNPELQEMYERRRDFPTAKPDDPAGRTIPVPPVSGLERSAGLPEAVMAPEEADELELDWGHVGQGAIWRRRPTRWLRCMDGVKDWDVEVYAHEPMANQVLGRKYGGRDPYAVVQEPSYARDVLRCGPLLGITFVLTAARDIPLKELASYYRDVLSSYLQHQAPLCLPRRLRPYVLDTTDLNGVTWPRHFLEPGHRQGKGSTADDDTSDDGLGVSWRQMERAEHELSVQAGMRLLQSLPETLCPSADPSTGPLFGTSLVDGTGRSWRKGGSLWLTLEPEGDIVVQAQSAGLVGEQESYLLNRLGGQEALSGAVMDAFLGQQPLDPDMAAAARSLLLLPANGFTAGNRNRDPNHPMFTEPVERLPKMPVDPTAFHLVSPSQMERLQPGQCGTILSGIRGVGVASQVRSLLVKASEAAADAAEAPAPFGGSVEASTSDEVQARRLRAREAAARVLREGLASLGPEARSIVKRAAATAASPAGDVLLPELRDHQAPDDHIITDLFSIARSFDASDEAQECV</sequence>
<evidence type="ECO:0000256" key="1">
    <source>
        <dbReference type="SAM" id="MobiDB-lite"/>
    </source>
</evidence>
<dbReference type="EMBL" id="BNCP01000016">
    <property type="protein sequence ID" value="GIL79490.1"/>
    <property type="molecule type" value="Genomic_DNA"/>
</dbReference>
<dbReference type="OrthoDB" id="546011at2759"/>
<gene>
    <name evidence="2" type="ORF">Vretifemale_8817</name>
    <name evidence="3" type="ORF">Vretimale_18373</name>
</gene>
<reference evidence="2" key="1">
    <citation type="journal article" date="2021" name="Proc. Natl. Acad. Sci. U.S.A.">
        <title>Three genomes in the algal genus Volvox reveal the fate of a haploid sex-determining region after a transition to homothallism.</title>
        <authorList>
            <person name="Yamamoto K."/>
            <person name="Hamaji T."/>
            <person name="Kawai-Toyooka H."/>
            <person name="Matsuzaki R."/>
            <person name="Takahashi F."/>
            <person name="Nishimura Y."/>
            <person name="Kawachi M."/>
            <person name="Noguchi H."/>
            <person name="Minakuchi Y."/>
            <person name="Umen J.G."/>
            <person name="Toyoda A."/>
            <person name="Nozaki H."/>
        </authorList>
    </citation>
    <scope>NUCLEOTIDE SEQUENCE</scope>
    <source>
        <strain evidence="3">NIES-3785</strain>
        <strain evidence="2">NIES-3786</strain>
    </source>
</reference>
<comment type="caution">
    <text evidence="2">The sequence shown here is derived from an EMBL/GenBank/DDBJ whole genome shotgun (WGS) entry which is preliminary data.</text>
</comment>
<protein>
    <submittedName>
        <fullName evidence="2">Uncharacterized protein</fullName>
    </submittedName>
</protein>
<organism evidence="2 4">
    <name type="scientific">Volvox reticuliferus</name>
    <dbReference type="NCBI Taxonomy" id="1737510"/>
    <lineage>
        <taxon>Eukaryota</taxon>
        <taxon>Viridiplantae</taxon>
        <taxon>Chlorophyta</taxon>
        <taxon>core chlorophytes</taxon>
        <taxon>Chlorophyceae</taxon>
        <taxon>CS clade</taxon>
        <taxon>Chlamydomonadales</taxon>
        <taxon>Volvocaceae</taxon>
        <taxon>Volvox</taxon>
    </lineage>
</organism>
<feature type="region of interest" description="Disordered" evidence="1">
    <location>
        <begin position="187"/>
        <end position="207"/>
    </location>
</feature>
<dbReference type="Proteomes" id="UP000722791">
    <property type="component" value="Unassembled WGS sequence"/>
</dbReference>
<dbReference type="AlphaFoldDB" id="A0A8J4FL23"/>
<accession>A0A8J4FL23</accession>
<name>A0A8J4FL23_9CHLO</name>